<evidence type="ECO:0000313" key="2">
    <source>
        <dbReference type="EMBL" id="RMT83861.1"/>
    </source>
</evidence>
<protein>
    <submittedName>
        <fullName evidence="2">Uncharacterized protein</fullName>
    </submittedName>
</protein>
<dbReference type="AlphaFoldDB" id="A0A3M5PGY7"/>
<accession>A0A3M5PGY7</accession>
<name>A0A3M5PGY7_PSEVI</name>
<organism evidence="2 3">
    <name type="scientific">Pseudomonas viridiflava</name>
    <name type="common">Phytomonas viridiflava</name>
    <dbReference type="NCBI Taxonomy" id="33069"/>
    <lineage>
        <taxon>Bacteria</taxon>
        <taxon>Pseudomonadati</taxon>
        <taxon>Pseudomonadota</taxon>
        <taxon>Gammaproteobacteria</taxon>
        <taxon>Pseudomonadales</taxon>
        <taxon>Pseudomonadaceae</taxon>
        <taxon>Pseudomonas</taxon>
    </lineage>
</organism>
<evidence type="ECO:0000313" key="3">
    <source>
        <dbReference type="Proteomes" id="UP000273854"/>
    </source>
</evidence>
<dbReference type="Proteomes" id="UP000273854">
    <property type="component" value="Unassembled WGS sequence"/>
</dbReference>
<dbReference type="EMBL" id="RBTP01000012">
    <property type="protein sequence ID" value="RMT83861.1"/>
    <property type="molecule type" value="Genomic_DNA"/>
</dbReference>
<comment type="caution">
    <text evidence="2">The sequence shown here is derived from an EMBL/GenBank/DDBJ whole genome shotgun (WGS) entry which is preliminary data.</text>
</comment>
<reference evidence="2 3" key="1">
    <citation type="submission" date="2018-08" db="EMBL/GenBank/DDBJ databases">
        <title>Recombination of ecologically and evolutionarily significant loci maintains genetic cohesion in the Pseudomonas syringae species complex.</title>
        <authorList>
            <person name="Dillon M."/>
            <person name="Thakur S."/>
            <person name="Almeida R.N.D."/>
            <person name="Weir B.S."/>
            <person name="Guttman D.S."/>
        </authorList>
    </citation>
    <scope>NUCLEOTIDE SEQUENCE [LARGE SCALE GENOMIC DNA]</scope>
    <source>
        <strain evidence="2 3">ICMP 19473</strain>
    </source>
</reference>
<proteinExistence type="predicted"/>
<evidence type="ECO:0000256" key="1">
    <source>
        <dbReference type="SAM" id="MobiDB-lite"/>
    </source>
</evidence>
<feature type="region of interest" description="Disordered" evidence="1">
    <location>
        <begin position="90"/>
        <end position="124"/>
    </location>
</feature>
<gene>
    <name evidence="2" type="ORF">ALP40_02601</name>
</gene>
<feature type="compositionally biased region" description="Basic and acidic residues" evidence="1">
    <location>
        <begin position="90"/>
        <end position="99"/>
    </location>
</feature>
<sequence length="124" mass="13584">MLNEWVLYAIAFLEGNMFNKASTSAAPPDNPVTEKSYERDLENGCKANVCAHELPEGDIELVVCVYGADGHTVAKRTTKLPAAEWTVPDAMKRGRDQAERIAGGESGRLPCADRADRDDDDEED</sequence>